<sequence>MTEPGRVGGWRTSSYSTEGQDCVEVNMPASVGEWRKSTFSGQGQDCVEVKIDRVIGVRDTKDRAGGELAVAGAAWRALTEKIVRD</sequence>
<dbReference type="Proteomes" id="UP001330812">
    <property type="component" value="Chromosome"/>
</dbReference>
<gene>
    <name evidence="2" type="ORF">VSH64_24230</name>
</gene>
<feature type="domain" description="DUF397" evidence="1">
    <location>
        <begin position="33"/>
        <end position="81"/>
    </location>
</feature>
<organism evidence="2 3">
    <name type="scientific">Amycolatopsis rhabdoformis</name>
    <dbReference type="NCBI Taxonomy" id="1448059"/>
    <lineage>
        <taxon>Bacteria</taxon>
        <taxon>Bacillati</taxon>
        <taxon>Actinomycetota</taxon>
        <taxon>Actinomycetes</taxon>
        <taxon>Pseudonocardiales</taxon>
        <taxon>Pseudonocardiaceae</taxon>
        <taxon>Amycolatopsis</taxon>
    </lineage>
</organism>
<accession>A0ABZ1HWS8</accession>
<evidence type="ECO:0000313" key="2">
    <source>
        <dbReference type="EMBL" id="WSE25991.1"/>
    </source>
</evidence>
<proteinExistence type="predicted"/>
<dbReference type="Pfam" id="PF04149">
    <property type="entry name" value="DUF397"/>
    <property type="match status" value="1"/>
</dbReference>
<evidence type="ECO:0000259" key="1">
    <source>
        <dbReference type="Pfam" id="PF04149"/>
    </source>
</evidence>
<evidence type="ECO:0000313" key="3">
    <source>
        <dbReference type="Proteomes" id="UP001330812"/>
    </source>
</evidence>
<dbReference type="InterPro" id="IPR007278">
    <property type="entry name" value="DUF397"/>
</dbReference>
<keyword evidence="3" id="KW-1185">Reference proteome</keyword>
<dbReference type="RefSeq" id="WP_326564957.1">
    <property type="nucleotide sequence ID" value="NZ_CP142149.1"/>
</dbReference>
<reference evidence="2 3" key="1">
    <citation type="journal article" date="2015" name="Int. J. Syst. Evol. Microbiol.">
        <title>Amycolatopsis rhabdoformis sp. nov., an actinomycete isolated from a tropical forest soil.</title>
        <authorList>
            <person name="Souza W.R."/>
            <person name="Silva R.E."/>
            <person name="Goodfellow M."/>
            <person name="Busarakam K."/>
            <person name="Figueiro F.S."/>
            <person name="Ferreira D."/>
            <person name="Rodrigues-Filho E."/>
            <person name="Moraes L.A.B."/>
            <person name="Zucchi T.D."/>
        </authorList>
    </citation>
    <scope>NUCLEOTIDE SEQUENCE [LARGE SCALE GENOMIC DNA]</scope>
    <source>
        <strain evidence="2 3">NCIMB 14900</strain>
    </source>
</reference>
<dbReference type="EMBL" id="CP142149">
    <property type="protein sequence ID" value="WSE25991.1"/>
    <property type="molecule type" value="Genomic_DNA"/>
</dbReference>
<protein>
    <submittedName>
        <fullName evidence="2">DUF397 domain-containing protein</fullName>
    </submittedName>
</protein>
<name>A0ABZ1HWS8_9PSEU</name>